<protein>
    <submittedName>
        <fullName evidence="2">Uncharacterized protein</fullName>
    </submittedName>
</protein>
<dbReference type="EMBL" id="JAFIQS010000024">
    <property type="protein sequence ID" value="KAG5161834.1"/>
    <property type="molecule type" value="Genomic_DNA"/>
</dbReference>
<name>A0A8H7XLS5_PSICU</name>
<evidence type="ECO:0000313" key="2">
    <source>
        <dbReference type="EMBL" id="KAG5161834.1"/>
    </source>
</evidence>
<accession>A0A8H7XLS5</accession>
<reference evidence="2" key="1">
    <citation type="submission" date="2021-02" db="EMBL/GenBank/DDBJ databases">
        <title>Psilocybe cubensis genome.</title>
        <authorList>
            <person name="Mckernan K.J."/>
            <person name="Crawford S."/>
            <person name="Trippe A."/>
            <person name="Kane L.T."/>
            <person name="Mclaughlin S."/>
        </authorList>
    </citation>
    <scope>NUCLEOTIDE SEQUENCE [LARGE SCALE GENOMIC DNA]</scope>
    <source>
        <strain evidence="2">MGC-MH-2018</strain>
    </source>
</reference>
<feature type="region of interest" description="Disordered" evidence="1">
    <location>
        <begin position="117"/>
        <end position="151"/>
    </location>
</feature>
<comment type="caution">
    <text evidence="2">The sequence shown here is derived from an EMBL/GenBank/DDBJ whole genome shotgun (WGS) entry which is preliminary data.</text>
</comment>
<proteinExistence type="predicted"/>
<dbReference type="AlphaFoldDB" id="A0A8H7XLS5"/>
<sequence length="261" mass="29146">MYTQYYTWSPTFSATAQSPQSESGSSSVQEDLWYREMEAFVDYNYGSNYSSTNTSISTPAAFSSTRESASLASWQEHHTYQTSMSSVSENIAPVGTVPITSIHTSYHASTSASILLPSQKSDGSGVQRRKALRGAQRSTGTTTRKRTNTRARKVPQRKIHATGVLTSEEVASLPSKEYTDSVVRRILGVPPNINLEDAWPIGADPWRRYTKIKVLILIVGCSPNHRASLEDIETYLMNKYPKLADTPYSKKWRMLGIHSFM</sequence>
<organism evidence="2">
    <name type="scientific">Psilocybe cubensis</name>
    <name type="common">Psychedelic mushroom</name>
    <name type="synonym">Stropharia cubensis</name>
    <dbReference type="NCBI Taxonomy" id="181762"/>
    <lineage>
        <taxon>Eukaryota</taxon>
        <taxon>Fungi</taxon>
        <taxon>Dikarya</taxon>
        <taxon>Basidiomycota</taxon>
        <taxon>Agaricomycotina</taxon>
        <taxon>Agaricomycetes</taxon>
        <taxon>Agaricomycetidae</taxon>
        <taxon>Agaricales</taxon>
        <taxon>Agaricineae</taxon>
        <taxon>Strophariaceae</taxon>
        <taxon>Psilocybe</taxon>
    </lineage>
</organism>
<gene>
    <name evidence="2" type="ORF">JR316_013246</name>
</gene>
<evidence type="ECO:0000256" key="1">
    <source>
        <dbReference type="SAM" id="MobiDB-lite"/>
    </source>
</evidence>